<organism evidence="1 2">
    <name type="scientific">Capnocytophaga canimorsus (strain 5)</name>
    <dbReference type="NCBI Taxonomy" id="860228"/>
    <lineage>
        <taxon>Bacteria</taxon>
        <taxon>Pseudomonadati</taxon>
        <taxon>Bacteroidota</taxon>
        <taxon>Flavobacteriia</taxon>
        <taxon>Flavobacteriales</taxon>
        <taxon>Flavobacteriaceae</taxon>
        <taxon>Capnocytophaga</taxon>
    </lineage>
</organism>
<sequence length="45" mass="5377">MLLNIDDFNRQIYLTPDNKKNLKFIKHICGFKKMKTLALYGTNHH</sequence>
<reference evidence="1 2" key="1">
    <citation type="journal article" date="2011" name="J. Bacteriol.">
        <title>Complete genome sequence of the dog commensal and human pathogen Capnocytophaga canimorsus strain 5.</title>
        <authorList>
            <person name="Manfredi P."/>
            <person name="Pagni M."/>
            <person name="Cornelis G.R."/>
        </authorList>
    </citation>
    <scope>NUCLEOTIDE SEQUENCE [LARGE SCALE GENOMIC DNA]</scope>
    <source>
        <strain evidence="2">5</strain>
    </source>
</reference>
<protein>
    <submittedName>
        <fullName evidence="1">Uncharacterized protein</fullName>
    </submittedName>
</protein>
<gene>
    <name evidence="1" type="ordered locus">Ccan_22820</name>
</gene>
<dbReference type="KEGG" id="ccm:Ccan_22820"/>
<name>F9YVG3_CAPCC</name>
<accession>F9YVG3</accession>
<dbReference type="EMBL" id="CP002113">
    <property type="protein sequence ID" value="AEK24397.1"/>
    <property type="molecule type" value="Genomic_DNA"/>
</dbReference>
<dbReference type="Proteomes" id="UP000008895">
    <property type="component" value="Chromosome"/>
</dbReference>
<dbReference type="STRING" id="860228.Ccan_22820"/>
<evidence type="ECO:0000313" key="1">
    <source>
        <dbReference type="EMBL" id="AEK24397.1"/>
    </source>
</evidence>
<dbReference type="AlphaFoldDB" id="F9YVG3"/>
<dbReference type="HOGENOM" id="CLU_3197496_0_0_10"/>
<evidence type="ECO:0000313" key="2">
    <source>
        <dbReference type="Proteomes" id="UP000008895"/>
    </source>
</evidence>
<proteinExistence type="predicted"/>
<keyword evidence="2" id="KW-1185">Reference proteome</keyword>